<comment type="caution">
    <text evidence="1">The sequence shown here is derived from an EMBL/GenBank/DDBJ whole genome shotgun (WGS) entry which is preliminary data.</text>
</comment>
<protein>
    <recommendedName>
        <fullName evidence="3">HTH merR-type domain-containing protein</fullName>
    </recommendedName>
</protein>
<reference evidence="1" key="1">
    <citation type="journal article" date="2016" name="Front. Microbiol.">
        <title>Genome Sequence of the Piezophilic, Mesophilic Sulfate-Reducing Bacterium Desulfovibrio indicus J2T.</title>
        <authorList>
            <person name="Cao J."/>
            <person name="Maignien L."/>
            <person name="Shao Z."/>
            <person name="Alain K."/>
            <person name="Jebbar M."/>
        </authorList>
    </citation>
    <scope>NUCLEOTIDE SEQUENCE</scope>
    <source>
        <strain evidence="1">DSM 16372</strain>
    </source>
</reference>
<dbReference type="RefSeq" id="WP_066924894.1">
    <property type="nucleotide sequence ID" value="NZ_BPQO01000006.1"/>
</dbReference>
<proteinExistence type="predicted"/>
<evidence type="ECO:0000313" key="1">
    <source>
        <dbReference type="EMBL" id="GJD88196.1"/>
    </source>
</evidence>
<reference evidence="1" key="2">
    <citation type="submission" date="2021-08" db="EMBL/GenBank/DDBJ databases">
        <authorList>
            <person name="Tani A."/>
            <person name="Ola A."/>
            <person name="Ogura Y."/>
            <person name="Katsura K."/>
            <person name="Hayashi T."/>
        </authorList>
    </citation>
    <scope>NUCLEOTIDE SEQUENCE</scope>
    <source>
        <strain evidence="1">DSM 16372</strain>
    </source>
</reference>
<dbReference type="Proteomes" id="UP001055247">
    <property type="component" value="Unassembled WGS sequence"/>
</dbReference>
<organism evidence="1 2">
    <name type="scientific">Methylobacterium hispanicum</name>
    <dbReference type="NCBI Taxonomy" id="270350"/>
    <lineage>
        <taxon>Bacteria</taxon>
        <taxon>Pseudomonadati</taxon>
        <taxon>Pseudomonadota</taxon>
        <taxon>Alphaproteobacteria</taxon>
        <taxon>Hyphomicrobiales</taxon>
        <taxon>Methylobacteriaceae</taxon>
        <taxon>Methylobacterium</taxon>
    </lineage>
</organism>
<dbReference type="EMBL" id="BPQO01000006">
    <property type="protein sequence ID" value="GJD88196.1"/>
    <property type="molecule type" value="Genomic_DNA"/>
</dbReference>
<name>A0AAV4ZK26_9HYPH</name>
<gene>
    <name evidence="1" type="ORF">BHAOGJBA_1709</name>
</gene>
<keyword evidence="2" id="KW-1185">Reference proteome</keyword>
<evidence type="ECO:0000313" key="2">
    <source>
        <dbReference type="Proteomes" id="UP001055247"/>
    </source>
</evidence>
<evidence type="ECO:0008006" key="3">
    <source>
        <dbReference type="Google" id="ProtNLM"/>
    </source>
</evidence>
<accession>A0AAV4ZK26</accession>
<dbReference type="AlphaFoldDB" id="A0AAV4ZK26"/>
<sequence length="120" mass="12655">MIANATDRKHSLAAACAAYGISVLAVRNWIARGHLPELSGAGTGNHLRLTDREVAMLVVIADLVPDYSLSAACSHARRLVAVEPDDLGLNMIQVGQAGSLGVNVAHLMDERRSKAMARAA</sequence>